<dbReference type="OrthoDB" id="10617036at2759"/>
<feature type="compositionally biased region" description="Gly residues" evidence="1">
    <location>
        <begin position="19"/>
        <end position="36"/>
    </location>
</feature>
<feature type="region of interest" description="Disordered" evidence="1">
    <location>
        <begin position="1"/>
        <end position="38"/>
    </location>
</feature>
<dbReference type="EMBL" id="CAJNDS010002603">
    <property type="protein sequence ID" value="CAE7541205.1"/>
    <property type="molecule type" value="Genomic_DNA"/>
</dbReference>
<gene>
    <name evidence="2" type="ORF">SNAT2548_LOCUS30347</name>
</gene>
<comment type="caution">
    <text evidence="2">The sequence shown here is derived from an EMBL/GenBank/DDBJ whole genome shotgun (WGS) entry which is preliminary data.</text>
</comment>
<feature type="region of interest" description="Disordered" evidence="1">
    <location>
        <begin position="83"/>
        <end position="158"/>
    </location>
</feature>
<reference evidence="2" key="1">
    <citation type="submission" date="2021-02" db="EMBL/GenBank/DDBJ databases">
        <authorList>
            <person name="Dougan E. K."/>
            <person name="Rhodes N."/>
            <person name="Thang M."/>
            <person name="Chan C."/>
        </authorList>
    </citation>
    <scope>NUCLEOTIDE SEQUENCE</scope>
</reference>
<evidence type="ECO:0000313" key="2">
    <source>
        <dbReference type="EMBL" id="CAE7541205.1"/>
    </source>
</evidence>
<keyword evidence="3" id="KW-1185">Reference proteome</keyword>
<dbReference type="AlphaFoldDB" id="A0A812TL90"/>
<name>A0A812TL90_9DINO</name>
<protein>
    <submittedName>
        <fullName evidence="2">Uncharacterized protein</fullName>
    </submittedName>
</protein>
<organism evidence="2 3">
    <name type="scientific">Symbiodinium natans</name>
    <dbReference type="NCBI Taxonomy" id="878477"/>
    <lineage>
        <taxon>Eukaryota</taxon>
        <taxon>Sar</taxon>
        <taxon>Alveolata</taxon>
        <taxon>Dinophyceae</taxon>
        <taxon>Suessiales</taxon>
        <taxon>Symbiodiniaceae</taxon>
        <taxon>Symbiodinium</taxon>
    </lineage>
</organism>
<proteinExistence type="predicted"/>
<evidence type="ECO:0000256" key="1">
    <source>
        <dbReference type="SAM" id="MobiDB-lite"/>
    </source>
</evidence>
<dbReference type="Proteomes" id="UP000604046">
    <property type="component" value="Unassembled WGS sequence"/>
</dbReference>
<evidence type="ECO:0000313" key="3">
    <source>
        <dbReference type="Proteomes" id="UP000604046"/>
    </source>
</evidence>
<feature type="compositionally biased region" description="Low complexity" evidence="1">
    <location>
        <begin position="1"/>
        <end position="18"/>
    </location>
</feature>
<sequence>MMAVTAGTATAATAAATRGTGGTGVAGTGAGTGATGGVADHSRDAMGCKGMQDILDAPLMLSVLAIKVAALAEDRLRCKKLSDIQRSPPRAKRPLKTNFSSTPLAPTGPSLPQDLIKDLKADESSPTLAHGPQGAGAGIGSAPIATPATPAAASPTGPVVPVRPAGPLNLAEAAAKAAAALMAKEAPVSPGASPGVSLGSNPVVPRPFALQELKVSFEVGSDVQVLSQGQWKIGTVLAETASGFLVLTDAEQLEVSAASVRRPMKALQPGSGTGPLGLARGPLNTFTRSVGPRPSVSAIRPSFDMAQTIRPKAPLRLAPRLS</sequence>
<feature type="compositionally biased region" description="Low complexity" evidence="1">
    <location>
        <begin position="140"/>
        <end position="158"/>
    </location>
</feature>
<accession>A0A812TL90</accession>